<evidence type="ECO:0000313" key="3">
    <source>
        <dbReference type="Proteomes" id="UP000008136"/>
    </source>
</evidence>
<sequence>MRGLIIRQPFASMIVRGIKKWEIRRRKTSVRGDVLIICNGFAIGRAKLVDVLGPFSVDELMKYQDYHRVDEEFLREYSGGRKLYAWVFEEPEEFREKVKVEIPRGAQVWVRLEKWAEKEKLRD</sequence>
<feature type="domain" description="ASCH" evidence="1">
    <location>
        <begin position="4"/>
        <end position="102"/>
    </location>
</feature>
<dbReference type="Proteomes" id="UP000008136">
    <property type="component" value="Chromosome"/>
</dbReference>
<proteinExistence type="predicted"/>
<evidence type="ECO:0000259" key="1">
    <source>
        <dbReference type="SMART" id="SM01022"/>
    </source>
</evidence>
<accession>F2KSS5</accession>
<dbReference type="Pfam" id="PF04266">
    <property type="entry name" value="ASCH"/>
    <property type="match status" value="1"/>
</dbReference>
<dbReference type="HOGENOM" id="CLU_154670_0_0_2"/>
<reference evidence="2 3" key="1">
    <citation type="submission" date="2011-03" db="EMBL/GenBank/DDBJ databases">
        <title>The complete genome of Archaeoglobus veneficus SNP6.</title>
        <authorList>
            <consortium name="US DOE Joint Genome Institute (JGI-PGF)"/>
            <person name="Lucas S."/>
            <person name="Copeland A."/>
            <person name="Lapidus A."/>
            <person name="Bruce D."/>
            <person name="Goodwin L."/>
            <person name="Pitluck S."/>
            <person name="Kyrpides N."/>
            <person name="Mavromatis K."/>
            <person name="Pagani I."/>
            <person name="Ivanova N."/>
            <person name="Mikhailova N."/>
            <person name="Lu M."/>
            <person name="Detter J.C."/>
            <person name="Tapia R."/>
            <person name="Han C."/>
            <person name="Land M."/>
            <person name="Hauser L."/>
            <person name="Markowitz V."/>
            <person name="Cheng J.-F."/>
            <person name="Hugenholtz P."/>
            <person name="Woyke T."/>
            <person name="Wu D."/>
            <person name="Spring S."/>
            <person name="Brambilla E."/>
            <person name="Klenk H.-P."/>
            <person name="Eisen J.A."/>
        </authorList>
    </citation>
    <scope>NUCLEOTIDE SEQUENCE [LARGE SCALE GENOMIC DNA]</scope>
    <source>
        <strain>SNP6</strain>
    </source>
</reference>
<gene>
    <name evidence="2" type="ordered locus">Arcve_0959</name>
</gene>
<dbReference type="InterPro" id="IPR007374">
    <property type="entry name" value="ASCH_domain"/>
</dbReference>
<dbReference type="Gene3D" id="2.30.130.30">
    <property type="entry name" value="Hypothetical protein"/>
    <property type="match status" value="1"/>
</dbReference>
<dbReference type="OrthoDB" id="139268at2157"/>
<dbReference type="eggNOG" id="arCOG04405">
    <property type="taxonomic scope" value="Archaea"/>
</dbReference>
<dbReference type="AlphaFoldDB" id="F2KSS5"/>
<organism evidence="2 3">
    <name type="scientific">Archaeoglobus veneficus (strain DSM 11195 / SNP6)</name>
    <dbReference type="NCBI Taxonomy" id="693661"/>
    <lineage>
        <taxon>Archaea</taxon>
        <taxon>Methanobacteriati</taxon>
        <taxon>Methanobacteriota</taxon>
        <taxon>Archaeoglobi</taxon>
        <taxon>Archaeoglobales</taxon>
        <taxon>Archaeoglobaceae</taxon>
        <taxon>Archaeoglobus</taxon>
    </lineage>
</organism>
<keyword evidence="3" id="KW-1185">Reference proteome</keyword>
<protein>
    <submittedName>
        <fullName evidence="2">ASCH domain protein</fullName>
    </submittedName>
</protein>
<dbReference type="SUPFAM" id="SSF88697">
    <property type="entry name" value="PUA domain-like"/>
    <property type="match status" value="1"/>
</dbReference>
<dbReference type="RefSeq" id="WP_013683634.1">
    <property type="nucleotide sequence ID" value="NC_015320.1"/>
</dbReference>
<evidence type="ECO:0000313" key="2">
    <source>
        <dbReference type="EMBL" id="AEA46970.1"/>
    </source>
</evidence>
<dbReference type="GeneID" id="10394069"/>
<dbReference type="InterPro" id="IPR015947">
    <property type="entry name" value="PUA-like_sf"/>
</dbReference>
<name>F2KSS5_ARCVS</name>
<dbReference type="SMART" id="SM01022">
    <property type="entry name" value="ASCH"/>
    <property type="match status" value="1"/>
</dbReference>
<dbReference type="EMBL" id="CP002588">
    <property type="protein sequence ID" value="AEA46970.1"/>
    <property type="molecule type" value="Genomic_DNA"/>
</dbReference>
<dbReference type="KEGG" id="ave:Arcve_0959"/>